<reference evidence="2" key="1">
    <citation type="journal article" date="2023" name="Nat. Commun.">
        <title>Diploid and tetraploid genomes of Acorus and the evolution of monocots.</title>
        <authorList>
            <person name="Ma L."/>
            <person name="Liu K.W."/>
            <person name="Li Z."/>
            <person name="Hsiao Y.Y."/>
            <person name="Qi Y."/>
            <person name="Fu T."/>
            <person name="Tang G.D."/>
            <person name="Zhang D."/>
            <person name="Sun W.H."/>
            <person name="Liu D.K."/>
            <person name="Li Y."/>
            <person name="Chen G.Z."/>
            <person name="Liu X.D."/>
            <person name="Liao X.Y."/>
            <person name="Jiang Y.T."/>
            <person name="Yu X."/>
            <person name="Hao Y."/>
            <person name="Huang J."/>
            <person name="Zhao X.W."/>
            <person name="Ke S."/>
            <person name="Chen Y.Y."/>
            <person name="Wu W.L."/>
            <person name="Hsu J.L."/>
            <person name="Lin Y.F."/>
            <person name="Huang M.D."/>
            <person name="Li C.Y."/>
            <person name="Huang L."/>
            <person name="Wang Z.W."/>
            <person name="Zhao X."/>
            <person name="Zhong W.Y."/>
            <person name="Peng D.H."/>
            <person name="Ahmad S."/>
            <person name="Lan S."/>
            <person name="Zhang J.S."/>
            <person name="Tsai W.C."/>
            <person name="Van de Peer Y."/>
            <person name="Liu Z.J."/>
        </authorList>
    </citation>
    <scope>NUCLEOTIDE SEQUENCE</scope>
    <source>
        <strain evidence="2">CP</strain>
    </source>
</reference>
<keyword evidence="3" id="KW-1185">Reference proteome</keyword>
<dbReference type="Pfam" id="PF07795">
    <property type="entry name" value="DUF1635"/>
    <property type="match status" value="2"/>
</dbReference>
<evidence type="ECO:0000256" key="1">
    <source>
        <dbReference type="SAM" id="MobiDB-lite"/>
    </source>
</evidence>
<name>A0AAV9F743_ACOCL</name>
<proteinExistence type="predicted"/>
<feature type="region of interest" description="Disordered" evidence="1">
    <location>
        <begin position="133"/>
        <end position="160"/>
    </location>
</feature>
<dbReference type="AlphaFoldDB" id="A0AAV9F743"/>
<comment type="caution">
    <text evidence="2">The sequence shown here is derived from an EMBL/GenBank/DDBJ whole genome shotgun (WGS) entry which is preliminary data.</text>
</comment>
<dbReference type="InterPro" id="IPR012862">
    <property type="entry name" value="DUF1635"/>
</dbReference>
<evidence type="ECO:0000313" key="2">
    <source>
        <dbReference type="EMBL" id="KAK1321726.1"/>
    </source>
</evidence>
<reference evidence="2" key="2">
    <citation type="submission" date="2023-06" db="EMBL/GenBank/DDBJ databases">
        <authorList>
            <person name="Ma L."/>
            <person name="Liu K.-W."/>
            <person name="Li Z."/>
            <person name="Hsiao Y.-Y."/>
            <person name="Qi Y."/>
            <person name="Fu T."/>
            <person name="Tang G."/>
            <person name="Zhang D."/>
            <person name="Sun W.-H."/>
            <person name="Liu D.-K."/>
            <person name="Li Y."/>
            <person name="Chen G.-Z."/>
            <person name="Liu X.-D."/>
            <person name="Liao X.-Y."/>
            <person name="Jiang Y.-T."/>
            <person name="Yu X."/>
            <person name="Hao Y."/>
            <person name="Huang J."/>
            <person name="Zhao X.-W."/>
            <person name="Ke S."/>
            <person name="Chen Y.-Y."/>
            <person name="Wu W.-L."/>
            <person name="Hsu J.-L."/>
            <person name="Lin Y.-F."/>
            <person name="Huang M.-D."/>
            <person name="Li C.-Y."/>
            <person name="Huang L."/>
            <person name="Wang Z.-W."/>
            <person name="Zhao X."/>
            <person name="Zhong W.-Y."/>
            <person name="Peng D.-H."/>
            <person name="Ahmad S."/>
            <person name="Lan S."/>
            <person name="Zhang J.-S."/>
            <person name="Tsai W.-C."/>
            <person name="Van De Peer Y."/>
            <person name="Liu Z.-J."/>
        </authorList>
    </citation>
    <scope>NUCLEOTIDE SEQUENCE</scope>
    <source>
        <strain evidence="2">CP</strain>
        <tissue evidence="2">Leaves</tissue>
    </source>
</reference>
<sequence>MDNSVPDTPSQTLIQALQQRLLCANIEMETLRTNAMNELRLKEDCVNHLHRLLKQTTFERDEARRHLLLSKLPSLHYPATSPVDSSTAPSHHLVRPMNPRPLPEMGGLMQAVAEAGPLLKTLFVAGRTVQTPPAVGMSGRKRPLMPRPAMSGLGPMRRGC</sequence>
<accession>A0AAV9F743</accession>
<gene>
    <name evidence="2" type="ORF">QJS10_CPA03g01469</name>
</gene>
<organism evidence="2 3">
    <name type="scientific">Acorus calamus</name>
    <name type="common">Sweet flag</name>
    <dbReference type="NCBI Taxonomy" id="4465"/>
    <lineage>
        <taxon>Eukaryota</taxon>
        <taxon>Viridiplantae</taxon>
        <taxon>Streptophyta</taxon>
        <taxon>Embryophyta</taxon>
        <taxon>Tracheophyta</taxon>
        <taxon>Spermatophyta</taxon>
        <taxon>Magnoliopsida</taxon>
        <taxon>Liliopsida</taxon>
        <taxon>Acoraceae</taxon>
        <taxon>Acorus</taxon>
    </lineage>
</organism>
<dbReference type="PANTHER" id="PTHR33431:SF12">
    <property type="entry name" value="HIGH MOBILITY GROUP BOX PROTEIN, PUTATIVE (DUF1635)-RELATED"/>
    <property type="match status" value="1"/>
</dbReference>
<protein>
    <submittedName>
        <fullName evidence="2">Uncharacterized protein</fullName>
    </submittedName>
</protein>
<evidence type="ECO:0000313" key="3">
    <source>
        <dbReference type="Proteomes" id="UP001180020"/>
    </source>
</evidence>
<dbReference type="EMBL" id="JAUJYO010000003">
    <property type="protein sequence ID" value="KAK1321726.1"/>
    <property type="molecule type" value="Genomic_DNA"/>
</dbReference>
<dbReference type="PANTHER" id="PTHR33431">
    <property type="entry name" value="ENABLED-LIKE PROTEIN (DUF1635)"/>
    <property type="match status" value="1"/>
</dbReference>
<dbReference type="Proteomes" id="UP001180020">
    <property type="component" value="Unassembled WGS sequence"/>
</dbReference>